<dbReference type="PANTHER" id="PTHR18901:SF38">
    <property type="entry name" value="PSEUDOURIDINE-5'-PHOSPHATASE"/>
    <property type="match status" value="1"/>
</dbReference>
<dbReference type="EMBL" id="PKMF04000289">
    <property type="protein sequence ID" value="KAK7839201.1"/>
    <property type="molecule type" value="Genomic_DNA"/>
</dbReference>
<dbReference type="GO" id="GO:0043136">
    <property type="term" value="F:sn-glycerol 3-phosphatase activity"/>
    <property type="evidence" value="ECO:0007669"/>
    <property type="project" value="TreeGrafter"/>
</dbReference>
<name>A0AAW0KLG3_QUESU</name>
<keyword evidence="2" id="KW-1185">Reference proteome</keyword>
<dbReference type="Gene3D" id="3.40.50.1000">
    <property type="entry name" value="HAD superfamily/HAD-like"/>
    <property type="match status" value="1"/>
</dbReference>
<evidence type="ECO:0000313" key="1">
    <source>
        <dbReference type="EMBL" id="KAK7839201.1"/>
    </source>
</evidence>
<gene>
    <name evidence="1" type="primary">GPP2_1</name>
    <name evidence="1" type="ORF">CFP56_018652</name>
</gene>
<accession>A0AAW0KLG3</accession>
<dbReference type="SUPFAM" id="SSF56784">
    <property type="entry name" value="HAD-like"/>
    <property type="match status" value="1"/>
</dbReference>
<dbReference type="Gene3D" id="3.30.930.10">
    <property type="entry name" value="Bira Bifunctional Protein, Domain 2"/>
    <property type="match status" value="1"/>
</dbReference>
<dbReference type="AlphaFoldDB" id="A0AAW0KLG3"/>
<protein>
    <submittedName>
        <fullName evidence="1">(Dl)-glycerol-3-phosphatase 2</fullName>
    </submittedName>
</protein>
<sequence length="191" mass="21283">MRHFELKTQRHGELFSLMHHVVLGDNPKVKQGKPSPDIFLAASKRFENDNVIAHDKFVGQQGGLVDSHKFLVFEDAPSGFNTAKNAGTSMVMVLDPRLDSSDHATADQVLSSLLDFNPDDWGLSPFEVTASQTFFNRESDGSLKPLPAKHVDTGMGFKRTIMSSKPRAGCAYNHLVCWQQLTLLWANEIKE</sequence>
<comment type="caution">
    <text evidence="1">The sequence shown here is derived from an EMBL/GenBank/DDBJ whole genome shotgun (WGS) entry which is preliminary data.</text>
</comment>
<dbReference type="PANTHER" id="PTHR18901">
    <property type="entry name" value="2-DEOXYGLUCOSE-6-PHOSPHATE PHOSPHATASE 2"/>
    <property type="match status" value="1"/>
</dbReference>
<reference evidence="1 2" key="1">
    <citation type="journal article" date="2018" name="Sci. Data">
        <title>The draft genome sequence of cork oak.</title>
        <authorList>
            <person name="Ramos A.M."/>
            <person name="Usie A."/>
            <person name="Barbosa P."/>
            <person name="Barros P.M."/>
            <person name="Capote T."/>
            <person name="Chaves I."/>
            <person name="Simoes F."/>
            <person name="Abreu I."/>
            <person name="Carrasquinho I."/>
            <person name="Faro C."/>
            <person name="Guimaraes J.B."/>
            <person name="Mendonca D."/>
            <person name="Nobrega F."/>
            <person name="Rodrigues L."/>
            <person name="Saibo N.J.M."/>
            <person name="Varela M.C."/>
            <person name="Egas C."/>
            <person name="Matos J."/>
            <person name="Miguel C.M."/>
            <person name="Oliveira M.M."/>
            <person name="Ricardo C.P."/>
            <person name="Goncalves S."/>
        </authorList>
    </citation>
    <scope>NUCLEOTIDE SEQUENCE [LARGE SCALE GENOMIC DNA]</scope>
    <source>
        <strain evidence="2">cv. HL8</strain>
    </source>
</reference>
<dbReference type="GO" id="GO:0006114">
    <property type="term" value="P:glycerol biosynthetic process"/>
    <property type="evidence" value="ECO:0007669"/>
    <property type="project" value="TreeGrafter"/>
</dbReference>
<dbReference type="InterPro" id="IPR045864">
    <property type="entry name" value="aa-tRNA-synth_II/BPL/LPL"/>
</dbReference>
<dbReference type="InterPro" id="IPR023214">
    <property type="entry name" value="HAD_sf"/>
</dbReference>
<evidence type="ECO:0000313" key="2">
    <source>
        <dbReference type="Proteomes" id="UP000237347"/>
    </source>
</evidence>
<dbReference type="InterPro" id="IPR036412">
    <property type="entry name" value="HAD-like_sf"/>
</dbReference>
<dbReference type="Proteomes" id="UP000237347">
    <property type="component" value="Unassembled WGS sequence"/>
</dbReference>
<organism evidence="1 2">
    <name type="scientific">Quercus suber</name>
    <name type="common">Cork oak</name>
    <dbReference type="NCBI Taxonomy" id="58331"/>
    <lineage>
        <taxon>Eukaryota</taxon>
        <taxon>Viridiplantae</taxon>
        <taxon>Streptophyta</taxon>
        <taxon>Embryophyta</taxon>
        <taxon>Tracheophyta</taxon>
        <taxon>Spermatophyta</taxon>
        <taxon>Magnoliopsida</taxon>
        <taxon>eudicotyledons</taxon>
        <taxon>Gunneridae</taxon>
        <taxon>Pentapetalae</taxon>
        <taxon>rosids</taxon>
        <taxon>fabids</taxon>
        <taxon>Fagales</taxon>
        <taxon>Fagaceae</taxon>
        <taxon>Quercus</taxon>
    </lineage>
</organism>
<proteinExistence type="predicted"/>